<dbReference type="RefSeq" id="XP_009836721.1">
    <property type="nucleotide sequence ID" value="XM_009838419.1"/>
</dbReference>
<evidence type="ECO:0000313" key="3">
    <source>
        <dbReference type="EMBL" id="ETV73785.1"/>
    </source>
</evidence>
<evidence type="ECO:0000256" key="2">
    <source>
        <dbReference type="SAM" id="MobiDB-lite"/>
    </source>
</evidence>
<feature type="coiled-coil region" evidence="1">
    <location>
        <begin position="2546"/>
        <end position="2573"/>
    </location>
</feature>
<gene>
    <name evidence="3" type="ORF">H257_11476</name>
</gene>
<feature type="coiled-coil region" evidence="1">
    <location>
        <begin position="1585"/>
        <end position="1612"/>
    </location>
</feature>
<protein>
    <submittedName>
        <fullName evidence="3">Uncharacterized protein</fullName>
    </submittedName>
</protein>
<dbReference type="PANTHER" id="PTHR23159">
    <property type="entry name" value="CENTROSOMAL PROTEIN 2"/>
    <property type="match status" value="1"/>
</dbReference>
<feature type="region of interest" description="Disordered" evidence="2">
    <location>
        <begin position="2007"/>
        <end position="2038"/>
    </location>
</feature>
<feature type="compositionally biased region" description="Basic and acidic residues" evidence="2">
    <location>
        <begin position="3344"/>
        <end position="3354"/>
    </location>
</feature>
<dbReference type="EMBL" id="KI913147">
    <property type="protein sequence ID" value="ETV73785.1"/>
    <property type="molecule type" value="Genomic_DNA"/>
</dbReference>
<dbReference type="PANTHER" id="PTHR23159:SF31">
    <property type="entry name" value="CENTROSOME-ASSOCIATED PROTEIN CEP250 ISOFORM X1"/>
    <property type="match status" value="1"/>
</dbReference>
<dbReference type="GeneID" id="20813472"/>
<feature type="coiled-coil region" evidence="1">
    <location>
        <begin position="1360"/>
        <end position="1429"/>
    </location>
</feature>
<proteinExistence type="predicted"/>
<feature type="coiled-coil region" evidence="1">
    <location>
        <begin position="2144"/>
        <end position="2171"/>
    </location>
</feature>
<dbReference type="VEuPathDB" id="FungiDB:H257_11476"/>
<feature type="compositionally biased region" description="Basic and acidic residues" evidence="2">
    <location>
        <begin position="2007"/>
        <end position="2027"/>
    </location>
</feature>
<feature type="coiled-coil region" evidence="1">
    <location>
        <begin position="963"/>
        <end position="1225"/>
    </location>
</feature>
<keyword evidence="1" id="KW-0175">Coiled coil</keyword>
<evidence type="ECO:0000256" key="1">
    <source>
        <dbReference type="SAM" id="Coils"/>
    </source>
</evidence>
<feature type="region of interest" description="Disordered" evidence="2">
    <location>
        <begin position="3301"/>
        <end position="3406"/>
    </location>
</feature>
<name>W4G281_APHAT</name>
<dbReference type="STRING" id="112090.W4G281"/>
<feature type="coiled-coil region" evidence="1">
    <location>
        <begin position="315"/>
        <end position="342"/>
    </location>
</feature>
<sequence>MTMDGDPSGVLLRGQDIMLEMLRQVQGYFRTNDPSKKTEGWRNLDRAAMTAICSSRISHILDSEDDPAMLTGTDNEEDNQGQQVLEHAVIQEILLGLVEKRLHTTQLQVTQGPVDVQFLKQQFVTMARDSEHMHKELSVSNNNSDDVRDAKVLAFWALDDLDKQSSVAHLRDTIRSQDATIQAMLRELNALRTGSYGSNDRQMSLTGDNDDSVGTIGKFNWSPTSSTYGDDDQPHTSHHRNVDASIEELRSSVHANYRDNVDMLHEHIQHLETQLQDAARHVADVTKLNHQLKLQVAQQVAPSNGNNATGYVDAMSGLQRQVQDLEVALDAATAHSRALESELAVPSANLAYLSRQNALLQQRVVIYKKELDDQVAGQQLLHKHVNAEGLEHSTECHHRFDGVCNDLIESLRAEILHGRDLHRSDLIDLLDQLSDLTRENHALRESGSVEPGQSSPTKAIDDTLERVARNLHAENGQLTEQLRSYEATIAATDGQMAQLRQEREAQEVEVDLLLQKLNPMVAAHEAVMEERKAMEADLARREQTIQALQTNVYEMKREIKIISADVDAIVEEKEIMQEELDELRKRPVGGTATSTNEPCRACAGLHQQVNELSAELEQVHESLEAAEAETRPLRRSVSMKDQTIQETKARVAELERRLNNDKSEYAKAVVERDHAIETLQKKVFEYKREVNVLTDDLDSIYEEKHEVEQKLDQVETQLVNAQEELAELDRVVAELRIDVDRWREAYELARMQHEEERQHVMRWDAVVRAQLESMQGTSQEWAATQSETRAKYDSDVANLKGQVLSLQDSLALLTTSEEMLMKQLQDMAAAKATIESDKSSLESQFAVLEGQHRAKEAAWSVELRDLQRLHDDAVTSWDATWQSTVQAHDAAISVERDEKAAVVADLQRAMDELNASRLALSDDVDRLRLEKQAEVDGLKATRDEFLAQSDELATEVAKWKAVVDALTLEKSTALERVETLEQHLDESLRQCAQFEAEMERHQKEFVEGRNHLNATVAALTESEQRLQQNVDELSNAKAVADDRVTDLQRQLDAATESYNVLHGEAAAHVADKTALRDNVESLQQLSEQLQAAHDAVEAQLTHSDSVCKALEVSVAEKKQAAATQDKEIADLTARLDQLSSSEQELLQKLQSLTQEKSVLEQQVPETVRQLATLSRSHSELETMSQSVQSENNRLKDLVETLSKEKAAEEHKMANLQEVAEQFESELAAVTFDRDSSMTKVSVLESAVAKKDGDIAQLEVLLQRFKDKVATLKTSQSKLKADIDAANTHLATMEHDHETTVQALEATEMELEGQLQTKEWEIQGLQTQVVELTAAWTATKDTMAADKQRFEANQLHLEGQIQANELKIQDLLAQLSALTAKWQAVVSTNESLASEKQRLTTTLEQAEGLVQAKDAQVQALQTQLDHVTAQLNDVAMSKDVLTSEAQLRQQEDMSKLESLERALAQSKADLDAAATDKHDTVARLQQLLDRFKDKVAQLTASEVSVTNQLDVVSAELKAKTGAASDLQRQVDTLGSDLEDALHQVDVLRRENAAFSDESVALSAQIVSLTAAQVQSQEQVAELTSSVSDKVNELAKLQALVDRFKEKVAALTSSEAKLMLELTQLHDDKQTLEMTLPEQMEKLASLSRSHGELEVAKKVADDANEQLKAKLAAVELEKATVSAEREVLASQLAAQVATYKDLEASLVQKENQISTLQVLLDRFKDKVAALTKSETSLAQQLTAVRDEKDELEMHLLPATQEKVASLSRSHSELESSSSRIHADNQRLQEALDTLTRDHDDHIRACNARDASMTAERRGLVDQITELESEMNDNHTKRMELQASVSYKEDQVAKLQLLVQRFKEKVSALTKSEDTMTKQVMLLAQEKTALEMSVPDHQAKIASLSRAQVELNDAIQALQTQNAQLTSDLDAFKAQKAQWVATDAAFSADKAALDAKVADLEAQLEASAASREQLDATKEAQDQLTHRLQEELKTLQDELKRTIDERDAWRNQVPEKDHELASLSRSHSDLESSAQSLGRQNDRLTAELERLVSELDTRTEELNDEASRCSEAKAAEVRVAEQLVAAQQQWNVQTTAWQAELVAKEEEISHLQELFNDEVRTLKADEALATDRYDELAQVHMELSRVHDELADKCNMLELQLDNATKELAESDATYKLTCAELNTKLFTLEELLSKKDAVVLDLHASVTTLTANVASLQQLIDEKVALIGQLERLLATRPTTATTSEPLSLPDEYALILSENEQLRLGQENLNTIVGVLKDQLTDAQDVPAQGALPSSVASFVQDVSPVLGLQATMSSDRDWSLEDLQSSLQNVQASIHAISASKSTRMTTTLDDDDAMMNVGDLDGSTNSNGSSGTWLKAIEEANDLNDKAQSLNQQVHRSRDIGGGEQPVAMASLFPDGVGKDIMSVVLEIVATFDDKDTDTSGHDEGDTAPNQNNIARTLRSAWQFRQRLLRQLVAAMHEVHPLSPSLPREGQVDTWQQDMARSVVVSEAQHHALNHAFLTMHHLLYPAQVANASMDLAKWADYTTSAEFADNLRQYSTRMDALERDSDDVRDVVLPFLAGFTTTDDENENDVQTNDVHQAEATSKRGPLAKGVHQVQEVLDHMSEALATMHTALTNASTAENSTASAIGLPQNPEGWIQYIRSQPFAELVHTHQALSKQLCKALRVLCDTHTNAVSVPTSSATPPLATSNKNPCSTPILKQEVATTATLDVPSRDDDIAGWGEFVSSQAFFNWVASLQGSTHAASTSETQALCDALQNMHAVLWPREAMQPSMDASDWAAYIHSQPFVDMLRQCAGQGHHKAICAALHKMHLAIATTADVALSTQSMDLPRWTEYIASDKFDSHLRQYTTRLQDIERESQVLCDELDEMHHHLMAPNRPDDLVDDVPHGRKDMAQWHQYIQTQEFADTMAQYAQRQEALEADSHDLHAKVVPLLIKHVPTSTSTNVDDLVRAFESTQAPSSDEWTRQDAAITTLTETVARLRQLCGLAATTSGSGPPSQMKTTPTLSMHTHIEQLDVLVNDLTEVETTLATLPSPPSDLTQLVAMMQRQQGTAVLSSSADENSVSPDDAHVLQLRNILSRLQQYQKKWTDWRRHHQDGTVSEDTMNDASNDDEIEKQAEFHVNASEVLQAMELANECQIAAIHVLETHNRSCVAKTRVEIATKCSVQRAFLRWKHKSAMDSVKKSHADELKSLKDKMKPHATSSDEIEKLKEIQLLQLIRFRKQALAEQAKVRADTRAATTEEMIELYRRREAQQQGHCTCQWRDKIRNSRDDEEWWKHQTNTHQANAKDEDDGCSVASDESKTSGSRRQQQLSRSQLRQPGYELRRQQRRRDSLSGQSSVGAPTPVKKVVTHERVGFGSGVSRHFTPPPPAHSKSTDPSSTSCLTTIEHWKQQNAKITKHVERTMKR</sequence>
<feature type="compositionally biased region" description="Polar residues" evidence="2">
    <location>
        <begin position="3397"/>
        <end position="3406"/>
    </location>
</feature>
<feature type="compositionally biased region" description="Low complexity" evidence="2">
    <location>
        <begin position="3327"/>
        <end position="3340"/>
    </location>
</feature>
<dbReference type="OrthoDB" id="69782at2759"/>
<feature type="coiled-coil region" evidence="1">
    <location>
        <begin position="426"/>
        <end position="752"/>
    </location>
</feature>
<feature type="coiled-coil region" evidence="1">
    <location>
        <begin position="1651"/>
        <end position="1724"/>
    </location>
</feature>
<organism evidence="3">
    <name type="scientific">Aphanomyces astaci</name>
    <name type="common">Crayfish plague agent</name>
    <dbReference type="NCBI Taxonomy" id="112090"/>
    <lineage>
        <taxon>Eukaryota</taxon>
        <taxon>Sar</taxon>
        <taxon>Stramenopiles</taxon>
        <taxon>Oomycota</taxon>
        <taxon>Saprolegniomycetes</taxon>
        <taxon>Saprolegniales</taxon>
        <taxon>Verrucalvaceae</taxon>
        <taxon>Aphanomyces</taxon>
    </lineage>
</organism>
<feature type="coiled-coil region" evidence="1">
    <location>
        <begin position="896"/>
        <end position="930"/>
    </location>
</feature>
<dbReference type="Gene3D" id="1.10.287.1490">
    <property type="match status" value="3"/>
</dbReference>
<reference evidence="3" key="1">
    <citation type="submission" date="2013-12" db="EMBL/GenBank/DDBJ databases">
        <title>The Genome Sequence of Aphanomyces astaci APO3.</title>
        <authorList>
            <consortium name="The Broad Institute Genomics Platform"/>
            <person name="Russ C."/>
            <person name="Tyler B."/>
            <person name="van West P."/>
            <person name="Dieguez-Uribeondo J."/>
            <person name="Young S.K."/>
            <person name="Zeng Q."/>
            <person name="Gargeya S."/>
            <person name="Fitzgerald M."/>
            <person name="Abouelleil A."/>
            <person name="Alvarado L."/>
            <person name="Chapman S.B."/>
            <person name="Gainer-Dewar J."/>
            <person name="Goldberg J."/>
            <person name="Griggs A."/>
            <person name="Gujja S."/>
            <person name="Hansen M."/>
            <person name="Howarth C."/>
            <person name="Imamovic A."/>
            <person name="Ireland A."/>
            <person name="Larimer J."/>
            <person name="McCowan C."/>
            <person name="Murphy C."/>
            <person name="Pearson M."/>
            <person name="Poon T.W."/>
            <person name="Priest M."/>
            <person name="Roberts A."/>
            <person name="Saif S."/>
            <person name="Shea T."/>
            <person name="Sykes S."/>
            <person name="Wortman J."/>
            <person name="Nusbaum C."/>
            <person name="Birren B."/>
        </authorList>
    </citation>
    <scope>NUCLEOTIDE SEQUENCE [LARGE SCALE GENOMIC DNA]</scope>
    <source>
        <strain evidence="3">APO3</strain>
    </source>
</reference>
<feature type="coiled-coil region" evidence="1">
    <location>
        <begin position="1455"/>
        <end position="1556"/>
    </location>
</feature>
<accession>W4G281</accession>